<dbReference type="EMBL" id="AQHR01000059">
    <property type="protein sequence ID" value="EON77349.1"/>
    <property type="molecule type" value="Genomic_DNA"/>
</dbReference>
<dbReference type="Pfam" id="PF03441">
    <property type="entry name" value="FAD_binding_7"/>
    <property type="match status" value="1"/>
</dbReference>
<dbReference type="GO" id="GO:0071949">
    <property type="term" value="F:FAD binding"/>
    <property type="evidence" value="ECO:0007669"/>
    <property type="project" value="TreeGrafter"/>
</dbReference>
<proteinExistence type="inferred from homology"/>
<dbReference type="Gene3D" id="3.40.50.620">
    <property type="entry name" value="HUPs"/>
    <property type="match status" value="1"/>
</dbReference>
<evidence type="ECO:0000256" key="7">
    <source>
        <dbReference type="PIRSR" id="PIRSR602081-2"/>
    </source>
</evidence>
<dbReference type="Gene3D" id="1.25.40.80">
    <property type="match status" value="1"/>
</dbReference>
<evidence type="ECO:0000259" key="9">
    <source>
        <dbReference type="PROSITE" id="PS51645"/>
    </source>
</evidence>
<evidence type="ECO:0000313" key="10">
    <source>
        <dbReference type="EMBL" id="EON77349.1"/>
    </source>
</evidence>
<comment type="cofactor">
    <cofactor evidence="6 8">
        <name>FAD</name>
        <dbReference type="ChEBI" id="CHEBI:57692"/>
    </cofactor>
    <text evidence="6 8">Binds 1 FAD per subunit.</text>
</comment>
<keyword evidence="5 8" id="KW-0157">Chromophore</keyword>
<evidence type="ECO:0000256" key="6">
    <source>
        <dbReference type="PIRSR" id="PIRSR602081-1"/>
    </source>
</evidence>
<comment type="function">
    <text evidence="8">May have a photoreceptor function.</text>
</comment>
<evidence type="ECO:0000256" key="4">
    <source>
        <dbReference type="ARBA" id="ARBA00022827"/>
    </source>
</evidence>
<dbReference type="InterPro" id="IPR002081">
    <property type="entry name" value="Cryptochrome/DNA_photolyase_1"/>
</dbReference>
<dbReference type="AlphaFoldDB" id="R7ZTM5"/>
<feature type="binding site" evidence="6">
    <location>
        <begin position="248"/>
        <end position="252"/>
    </location>
    <ligand>
        <name>FAD</name>
        <dbReference type="ChEBI" id="CHEBI:57692"/>
    </ligand>
</feature>
<dbReference type="PRINTS" id="PR00147">
    <property type="entry name" value="DNAPHOTLYASE"/>
</dbReference>
<dbReference type="PROSITE" id="PS51645">
    <property type="entry name" value="PHR_CRY_ALPHA_BETA"/>
    <property type="match status" value="1"/>
</dbReference>
<dbReference type="PANTHER" id="PTHR11455">
    <property type="entry name" value="CRYPTOCHROME"/>
    <property type="match status" value="1"/>
</dbReference>
<evidence type="ECO:0000256" key="3">
    <source>
        <dbReference type="ARBA" id="ARBA00022630"/>
    </source>
</evidence>
<dbReference type="InterPro" id="IPR014133">
    <property type="entry name" value="Cry_DASH"/>
</dbReference>
<protein>
    <recommendedName>
        <fullName evidence="2 8">Cryptochrome DASH</fullName>
    </recommendedName>
</protein>
<dbReference type="InterPro" id="IPR036155">
    <property type="entry name" value="Crypto/Photolyase_N_sf"/>
</dbReference>
<gene>
    <name evidence="10" type="ORF">ADIS_2217</name>
</gene>
<dbReference type="InterPro" id="IPR036134">
    <property type="entry name" value="Crypto/Photolyase_FAD-like_sf"/>
</dbReference>
<organism evidence="10 11">
    <name type="scientific">Lunatimonas lonarensis</name>
    <dbReference type="NCBI Taxonomy" id="1232681"/>
    <lineage>
        <taxon>Bacteria</taxon>
        <taxon>Pseudomonadati</taxon>
        <taxon>Bacteroidota</taxon>
        <taxon>Cytophagia</taxon>
        <taxon>Cytophagales</taxon>
        <taxon>Cyclobacteriaceae</taxon>
    </lineage>
</organism>
<reference evidence="10 11" key="1">
    <citation type="submission" date="2013-02" db="EMBL/GenBank/DDBJ databases">
        <title>A novel strain isolated from Lonar lake, Maharashtra, India.</title>
        <authorList>
            <person name="Singh A."/>
        </authorList>
    </citation>
    <scope>NUCLEOTIDE SEQUENCE [LARGE SCALE GENOMIC DNA]</scope>
    <source>
        <strain evidence="10 11">AK24</strain>
    </source>
</reference>
<dbReference type="PATRIC" id="fig|1288963.3.peg.2208"/>
<keyword evidence="3 6" id="KW-0285">Flavoprotein</keyword>
<dbReference type="GO" id="GO:0003677">
    <property type="term" value="F:DNA binding"/>
    <property type="evidence" value="ECO:0007669"/>
    <property type="project" value="TreeGrafter"/>
</dbReference>
<accession>R7ZTM5</accession>
<dbReference type="InterPro" id="IPR005101">
    <property type="entry name" value="Cryptochr/Photolyase_FAD-bd"/>
</dbReference>
<comment type="similarity">
    <text evidence="1 8">Belongs to the DNA photolyase class-1 family.</text>
</comment>
<dbReference type="SUPFAM" id="SSF48173">
    <property type="entry name" value="Cryptochrome/photolyase FAD-binding domain"/>
    <property type="match status" value="1"/>
</dbReference>
<evidence type="ECO:0000256" key="5">
    <source>
        <dbReference type="ARBA" id="ARBA00022991"/>
    </source>
</evidence>
<dbReference type="NCBIfam" id="TIGR02765">
    <property type="entry name" value="crypto_DASH"/>
    <property type="match status" value="1"/>
</dbReference>
<dbReference type="OrthoDB" id="9772484at2"/>
<feature type="site" description="Electron transfer via tryptophanyl radical" evidence="7">
    <location>
        <position position="395"/>
    </location>
</feature>
<dbReference type="PANTHER" id="PTHR11455:SF22">
    <property type="entry name" value="CRYPTOCHROME DASH"/>
    <property type="match status" value="1"/>
</dbReference>
<name>R7ZTM5_9BACT</name>
<dbReference type="GO" id="GO:0003904">
    <property type="term" value="F:deoxyribodipyrimidine photo-lyase activity"/>
    <property type="evidence" value="ECO:0007669"/>
    <property type="project" value="TreeGrafter"/>
</dbReference>
<sequence length="474" mass="54537">MKHKKSICWFRNDLRLHDNITLTKALQHSDEVIPVFCVDPRSYQITPFNLEKTGPFRAKFIRESLVDLKNNLQTKGADLVVLTGYPEKTLVAFAEEHQATAIYFSQEATDEERQVETSLEKNAKTKGINIHSYSQATLFHADDLPFPIPRVPEVFTTFRKACEKESEIRHLLPPPVSIPFPTNLISTGEIPTLEELGLEDPVPTGKAAFAFKGGESEGLNRVAHYLWETDCIAQYKQTRNGMLGADYSSKFSPWLAVGALSPRWIHSEIQRYEKDVVKNDSTYWLVFELIWRDYFRFISKKHGNNIFKRSGIQSDERRWKQDKGLFNAWAAGQTGVPFIDANMRELNQTGFMSNRGRQLVASFFANDMGMDWTWGAAYFESKLIDYDVCSNWANWMYVAGVGNDPRTDRYFNLITQAKNYDPQGDYVRQWLPELRKITGIDIHRPDHIPKSKLLSLGINLGIDYPHKVVKPKIW</sequence>
<evidence type="ECO:0000256" key="8">
    <source>
        <dbReference type="RuleBase" id="RU367151"/>
    </source>
</evidence>
<dbReference type="Gene3D" id="1.10.579.10">
    <property type="entry name" value="DNA Cyclobutane Dipyrimidine Photolyase, subunit A, domain 3"/>
    <property type="match status" value="1"/>
</dbReference>
<feature type="binding site" evidence="6">
    <location>
        <position position="235"/>
    </location>
    <ligand>
        <name>FAD</name>
        <dbReference type="ChEBI" id="CHEBI:57692"/>
    </ligand>
</feature>
<evidence type="ECO:0000256" key="1">
    <source>
        <dbReference type="ARBA" id="ARBA00005862"/>
    </source>
</evidence>
<feature type="site" description="Electron transfer via tryptophanyl radical" evidence="7">
    <location>
        <position position="372"/>
    </location>
</feature>
<evidence type="ECO:0000256" key="2">
    <source>
        <dbReference type="ARBA" id="ARBA00017881"/>
    </source>
</evidence>
<feature type="domain" description="Photolyase/cryptochrome alpha/beta" evidence="9">
    <location>
        <begin position="4"/>
        <end position="138"/>
    </location>
</feature>
<feature type="site" description="Electron transfer via tryptophanyl radical" evidence="7">
    <location>
        <position position="319"/>
    </location>
</feature>
<feature type="binding site" evidence="6">
    <location>
        <begin position="288"/>
        <end position="295"/>
    </location>
    <ligand>
        <name>FAD</name>
        <dbReference type="ChEBI" id="CHEBI:57692"/>
    </ligand>
</feature>
<keyword evidence="4 6" id="KW-0274">FAD</keyword>
<keyword evidence="11" id="KW-1185">Reference proteome</keyword>
<comment type="caution">
    <text evidence="10">The sequence shown here is derived from an EMBL/GenBank/DDBJ whole genome shotgun (WGS) entry which is preliminary data.</text>
</comment>
<dbReference type="InterPro" id="IPR006050">
    <property type="entry name" value="DNA_photolyase_N"/>
</dbReference>
<feature type="binding site" evidence="6">
    <location>
        <begin position="385"/>
        <end position="387"/>
    </location>
    <ligand>
        <name>FAD</name>
        <dbReference type="ChEBI" id="CHEBI:57692"/>
    </ligand>
</feature>
<dbReference type="Proteomes" id="UP000013909">
    <property type="component" value="Unassembled WGS sequence"/>
</dbReference>
<dbReference type="STRING" id="1232681.ADIS_2217"/>
<evidence type="ECO:0000313" key="11">
    <source>
        <dbReference type="Proteomes" id="UP000013909"/>
    </source>
</evidence>
<comment type="cofactor">
    <cofactor evidence="8">
        <name>(6R)-5,10-methylene-5,6,7,8-tetrahydrofolate</name>
        <dbReference type="ChEBI" id="CHEBI:15636"/>
    </cofactor>
    <text evidence="8">Binds 1 5,10-methenyltetrahydrofolate (MTHF) per subunit.</text>
</comment>
<dbReference type="InterPro" id="IPR014729">
    <property type="entry name" value="Rossmann-like_a/b/a_fold"/>
</dbReference>
<dbReference type="GO" id="GO:0000719">
    <property type="term" value="P:photoreactive repair"/>
    <property type="evidence" value="ECO:0007669"/>
    <property type="project" value="TreeGrafter"/>
</dbReference>
<dbReference type="RefSeq" id="WP_010854355.1">
    <property type="nucleotide sequence ID" value="NZ_AQHR01000059.1"/>
</dbReference>
<dbReference type="Pfam" id="PF00875">
    <property type="entry name" value="DNA_photolyase"/>
    <property type="match status" value="1"/>
</dbReference>
<dbReference type="SUPFAM" id="SSF52425">
    <property type="entry name" value="Cryptochrome/photolyase, N-terminal domain"/>
    <property type="match status" value="1"/>
</dbReference>